<evidence type="ECO:0000313" key="1">
    <source>
        <dbReference type="EMBL" id="PKA63525.1"/>
    </source>
</evidence>
<dbReference type="AlphaFoldDB" id="A0A2I0B6W2"/>
<keyword evidence="2" id="KW-1185">Reference proteome</keyword>
<evidence type="ECO:0000313" key="2">
    <source>
        <dbReference type="Proteomes" id="UP000236161"/>
    </source>
</evidence>
<name>A0A2I0B6W2_9ASPA</name>
<dbReference type="PANTHER" id="PTHR33384:SF1">
    <property type="entry name" value="EXPRESSED PROTEIN"/>
    <property type="match status" value="1"/>
</dbReference>
<dbReference type="PANTHER" id="PTHR33384">
    <property type="entry name" value="EXPRESSED PROTEIN"/>
    <property type="match status" value="1"/>
</dbReference>
<dbReference type="STRING" id="1088818.A0A2I0B6W2"/>
<sequence>MNHCVMQQNAFAASGDVLIAGDRKPPVLCPKPRRIVPRALRWQSSHHAQPYDSDPRVEFLDFFLSKGGESLSMSPPFCGSPPTRAANPVVRDARFGEDRPVGPLPLPATVAGGSPMSPRGNGACSRTKFGLKPAAVRIEGFDCLDRGRRRGCSITAVA</sequence>
<gene>
    <name evidence="1" type="ORF">AXF42_Ash005420</name>
</gene>
<dbReference type="Proteomes" id="UP000236161">
    <property type="component" value="Unassembled WGS sequence"/>
</dbReference>
<proteinExistence type="predicted"/>
<organism evidence="1 2">
    <name type="scientific">Apostasia shenzhenica</name>
    <dbReference type="NCBI Taxonomy" id="1088818"/>
    <lineage>
        <taxon>Eukaryota</taxon>
        <taxon>Viridiplantae</taxon>
        <taxon>Streptophyta</taxon>
        <taxon>Embryophyta</taxon>
        <taxon>Tracheophyta</taxon>
        <taxon>Spermatophyta</taxon>
        <taxon>Magnoliopsida</taxon>
        <taxon>Liliopsida</taxon>
        <taxon>Asparagales</taxon>
        <taxon>Orchidaceae</taxon>
        <taxon>Apostasioideae</taxon>
        <taxon>Apostasia</taxon>
    </lineage>
</organism>
<accession>A0A2I0B6W2</accession>
<protein>
    <submittedName>
        <fullName evidence="1">Uncharacterized protein</fullName>
    </submittedName>
</protein>
<dbReference type="EMBL" id="KZ451908">
    <property type="protein sequence ID" value="PKA63525.1"/>
    <property type="molecule type" value="Genomic_DNA"/>
</dbReference>
<dbReference type="OrthoDB" id="748203at2759"/>
<reference evidence="1 2" key="1">
    <citation type="journal article" date="2017" name="Nature">
        <title>The Apostasia genome and the evolution of orchids.</title>
        <authorList>
            <person name="Zhang G.Q."/>
            <person name="Liu K.W."/>
            <person name="Li Z."/>
            <person name="Lohaus R."/>
            <person name="Hsiao Y.Y."/>
            <person name="Niu S.C."/>
            <person name="Wang J.Y."/>
            <person name="Lin Y.C."/>
            <person name="Xu Q."/>
            <person name="Chen L.J."/>
            <person name="Yoshida K."/>
            <person name="Fujiwara S."/>
            <person name="Wang Z.W."/>
            <person name="Zhang Y.Q."/>
            <person name="Mitsuda N."/>
            <person name="Wang M."/>
            <person name="Liu G.H."/>
            <person name="Pecoraro L."/>
            <person name="Huang H.X."/>
            <person name="Xiao X.J."/>
            <person name="Lin M."/>
            <person name="Wu X.Y."/>
            <person name="Wu W.L."/>
            <person name="Chen Y.Y."/>
            <person name="Chang S.B."/>
            <person name="Sakamoto S."/>
            <person name="Ohme-Takagi M."/>
            <person name="Yagi M."/>
            <person name="Zeng S.J."/>
            <person name="Shen C.Y."/>
            <person name="Yeh C.M."/>
            <person name="Luo Y.B."/>
            <person name="Tsai W.C."/>
            <person name="Van de Peer Y."/>
            <person name="Liu Z.J."/>
        </authorList>
    </citation>
    <scope>NUCLEOTIDE SEQUENCE [LARGE SCALE GENOMIC DNA]</scope>
    <source>
        <strain evidence="2">cv. Shenzhen</strain>
        <tissue evidence="1">Stem</tissue>
    </source>
</reference>